<dbReference type="Proteomes" id="UP000251485">
    <property type="component" value="Unassembled WGS sequence"/>
</dbReference>
<dbReference type="GO" id="GO:0005829">
    <property type="term" value="C:cytosol"/>
    <property type="evidence" value="ECO:0007669"/>
    <property type="project" value="TreeGrafter"/>
</dbReference>
<accession>A0A2X2BER3</accession>
<dbReference type="InterPro" id="IPR050950">
    <property type="entry name" value="HTH-type_LysR_regulators"/>
</dbReference>
<protein>
    <submittedName>
        <fullName evidence="2">LysR-family transcriptional regulator</fullName>
    </submittedName>
</protein>
<feature type="domain" description="LysR substrate-binding" evidence="1">
    <location>
        <begin position="2"/>
        <end position="89"/>
    </location>
</feature>
<dbReference type="SUPFAM" id="SSF53850">
    <property type="entry name" value="Periplasmic binding protein-like II"/>
    <property type="match status" value="1"/>
</dbReference>
<dbReference type="GO" id="GO:0006355">
    <property type="term" value="P:regulation of DNA-templated transcription"/>
    <property type="evidence" value="ECO:0007669"/>
    <property type="project" value="TreeGrafter"/>
</dbReference>
<evidence type="ECO:0000313" key="2">
    <source>
        <dbReference type="EMBL" id="SPY94437.1"/>
    </source>
</evidence>
<evidence type="ECO:0000259" key="1">
    <source>
        <dbReference type="Pfam" id="PF03466"/>
    </source>
</evidence>
<dbReference type="EMBL" id="UAUE01000003">
    <property type="protein sequence ID" value="SPY94437.1"/>
    <property type="molecule type" value="Genomic_DNA"/>
</dbReference>
<dbReference type="InterPro" id="IPR005119">
    <property type="entry name" value="LysR_subst-bd"/>
</dbReference>
<gene>
    <name evidence="2" type="primary">benM_2</name>
    <name evidence="2" type="ORF">NCTC10975_00778</name>
</gene>
<dbReference type="PANTHER" id="PTHR30419:SF8">
    <property type="entry name" value="NITROGEN ASSIMILATION TRANSCRIPTIONAL ACTIVATOR-RELATED"/>
    <property type="match status" value="1"/>
</dbReference>
<dbReference type="PANTHER" id="PTHR30419">
    <property type="entry name" value="HTH-TYPE TRANSCRIPTIONAL REGULATOR YBHD"/>
    <property type="match status" value="1"/>
</dbReference>
<evidence type="ECO:0000313" key="3">
    <source>
        <dbReference type="Proteomes" id="UP000251485"/>
    </source>
</evidence>
<dbReference type="Gene3D" id="3.40.190.290">
    <property type="match status" value="1"/>
</dbReference>
<proteinExistence type="predicted"/>
<dbReference type="AlphaFoldDB" id="A0A2X2BER3"/>
<reference evidence="2 3" key="1">
    <citation type="submission" date="2018-06" db="EMBL/GenBank/DDBJ databases">
        <authorList>
            <consortium name="Pathogen Informatics"/>
            <person name="Doyle S."/>
        </authorList>
    </citation>
    <scope>NUCLEOTIDE SEQUENCE [LARGE SCALE GENOMIC DNA]</scope>
    <source>
        <strain evidence="2 3">NCTC10975</strain>
    </source>
</reference>
<organism evidence="2 3">
    <name type="scientific">Proteus mirabilis</name>
    <dbReference type="NCBI Taxonomy" id="584"/>
    <lineage>
        <taxon>Bacteria</taxon>
        <taxon>Pseudomonadati</taxon>
        <taxon>Pseudomonadota</taxon>
        <taxon>Gammaproteobacteria</taxon>
        <taxon>Enterobacterales</taxon>
        <taxon>Morganellaceae</taxon>
        <taxon>Proteus</taxon>
    </lineage>
</organism>
<name>A0A2X2BER3_PROMI</name>
<dbReference type="Pfam" id="PF03466">
    <property type="entry name" value="LysR_substrate"/>
    <property type="match status" value="1"/>
</dbReference>
<sequence>MAFSSRHPNVELKIFELGTKQMEDAMLEGTVETAAVMLPFNDKDFELTIFSEDHLMLLVAQSHPLAKDKKVNFKQLITERFIFFSEDFSY</sequence>